<dbReference type="Pfam" id="PF03050">
    <property type="entry name" value="DDE_Tnp_IS66"/>
    <property type="match status" value="1"/>
</dbReference>
<dbReference type="InterPro" id="IPR004291">
    <property type="entry name" value="Transposase_IS66_central"/>
</dbReference>
<gene>
    <name evidence="2" type="ORF">LNKW23_11430</name>
</gene>
<name>A0ABQ6LF16_9RHOB</name>
<keyword evidence="3" id="KW-1185">Reference proteome</keyword>
<organism evidence="2 3">
    <name type="scientific">Paralimibaculum aggregatum</name>
    <dbReference type="NCBI Taxonomy" id="3036245"/>
    <lineage>
        <taxon>Bacteria</taxon>
        <taxon>Pseudomonadati</taxon>
        <taxon>Pseudomonadota</taxon>
        <taxon>Alphaproteobacteria</taxon>
        <taxon>Rhodobacterales</taxon>
        <taxon>Paracoccaceae</taxon>
        <taxon>Paralimibaculum</taxon>
    </lineage>
</organism>
<proteinExistence type="predicted"/>
<evidence type="ECO:0000313" key="2">
    <source>
        <dbReference type="EMBL" id="GMG81930.1"/>
    </source>
</evidence>
<accession>A0ABQ6LF16</accession>
<sequence length="65" mass="6908">MDETIAPVLDPGRGRSKTGFLWALACNDRSWGGADPPGVVYFYGRGGEHAERSWKASAVIPATTG</sequence>
<comment type="caution">
    <text evidence="2">The sequence shown here is derived from an EMBL/GenBank/DDBJ whole genome shotgun (WGS) entry which is preliminary data.</text>
</comment>
<evidence type="ECO:0000259" key="1">
    <source>
        <dbReference type="Pfam" id="PF03050"/>
    </source>
</evidence>
<reference evidence="2 3" key="1">
    <citation type="submission" date="2023-04" db="EMBL/GenBank/DDBJ databases">
        <title>Marinoamorphus aggregata gen. nov., sp. Nov., isolate from tissue of brittle star Ophioplocus japonicus.</title>
        <authorList>
            <person name="Kawano K."/>
            <person name="Sawayama S."/>
            <person name="Nakagawa S."/>
        </authorList>
    </citation>
    <scope>NUCLEOTIDE SEQUENCE [LARGE SCALE GENOMIC DNA]</scope>
    <source>
        <strain evidence="2 3">NKW23</strain>
    </source>
</reference>
<protein>
    <recommendedName>
        <fullName evidence="1">Transposase IS66 central domain-containing protein</fullName>
    </recommendedName>
</protein>
<dbReference type="EMBL" id="BSYI01000006">
    <property type="protein sequence ID" value="GMG81930.1"/>
    <property type="molecule type" value="Genomic_DNA"/>
</dbReference>
<dbReference type="Proteomes" id="UP001239909">
    <property type="component" value="Unassembled WGS sequence"/>
</dbReference>
<evidence type="ECO:0000313" key="3">
    <source>
        <dbReference type="Proteomes" id="UP001239909"/>
    </source>
</evidence>
<feature type="domain" description="Transposase IS66 central" evidence="1">
    <location>
        <begin position="1"/>
        <end position="53"/>
    </location>
</feature>